<name>A0ACC1IHX0_9FUNG</name>
<reference evidence="1" key="1">
    <citation type="submission" date="2022-07" db="EMBL/GenBank/DDBJ databases">
        <title>Phylogenomic reconstructions and comparative analyses of Kickxellomycotina fungi.</title>
        <authorList>
            <person name="Reynolds N.K."/>
            <person name="Stajich J.E."/>
            <person name="Barry K."/>
            <person name="Grigoriev I.V."/>
            <person name="Crous P."/>
            <person name="Smith M.E."/>
        </authorList>
    </citation>
    <scope>NUCLEOTIDE SEQUENCE</scope>
    <source>
        <strain evidence="1">Benny 63K</strain>
    </source>
</reference>
<gene>
    <name evidence="1" type="primary">UBA2_1</name>
    <name evidence="1" type="ORF">LPJ66_005064</name>
</gene>
<sequence length="593" mass="65518">MRTNSQISALFGPGAATRLATARVLVVGAGGIGCELLKNLSVSGFHHIHAIDLDTIDLSNLNRQFLFQRKHIKKPKAHVATAAIKAFNPSLDTSAMQANIKDEQFDVDWFGQFALVFNALDNLEARRHVNAMCLAARVPLVESGTAGYLGQVTVIKGGETECFDCHPKPAEKRSFPVCTIRSTPTAPIHCIVWAKNYLFVQLFGEPLEEKGEVVEEVEAGQEEELKALKEESGALAALSEAMGGDDFAQRIFNKVFCHDIRRLLSMSDMWAQRQPPRVLDYDELENQACDPPADHSNLSMAQAFILFRESCHTLARRRLEGSPLAFDKDDQDTLDFVTATASLRSYAFFIDQKSPFEVKAMAGNIIPAIATTNAIVAGMMVTQGVLALAGRLDECHTAYLSYNTKRPRCVIRESLSKPSLLCPVCRRRYLTLRLADPAKTILGDLLDYIGCLEGDMTLGMSRDNISVVEGSRLLYDPDYDSNCSRSMQDLCLVPGKMVTFANEDDSDVVPVILSIARPLTKENSGLDILIEGFEYIPEFVPLPQQPLKEECSATAVDNNLIEFGKRSIDDVNEVFESPSKKHAFDSEDLVILD</sequence>
<keyword evidence="2" id="KW-1185">Reference proteome</keyword>
<dbReference type="EC" id="6.2.1.45" evidence="1"/>
<keyword evidence="1" id="KW-0436">Ligase</keyword>
<proteinExistence type="predicted"/>
<evidence type="ECO:0000313" key="1">
    <source>
        <dbReference type="EMBL" id="KAJ1894640.1"/>
    </source>
</evidence>
<organism evidence="1 2">
    <name type="scientific">Kickxella alabastrina</name>
    <dbReference type="NCBI Taxonomy" id="61397"/>
    <lineage>
        <taxon>Eukaryota</taxon>
        <taxon>Fungi</taxon>
        <taxon>Fungi incertae sedis</taxon>
        <taxon>Zoopagomycota</taxon>
        <taxon>Kickxellomycotina</taxon>
        <taxon>Kickxellomycetes</taxon>
        <taxon>Kickxellales</taxon>
        <taxon>Kickxellaceae</taxon>
        <taxon>Kickxella</taxon>
    </lineage>
</organism>
<dbReference type="Proteomes" id="UP001150581">
    <property type="component" value="Unassembled WGS sequence"/>
</dbReference>
<protein>
    <submittedName>
        <fullName evidence="1">E1 ubiquitin-activating protein uba2</fullName>
        <ecNumber evidence="1">6.2.1.45</ecNumber>
    </submittedName>
</protein>
<evidence type="ECO:0000313" key="2">
    <source>
        <dbReference type="Proteomes" id="UP001150581"/>
    </source>
</evidence>
<accession>A0ACC1IHX0</accession>
<comment type="caution">
    <text evidence="1">The sequence shown here is derived from an EMBL/GenBank/DDBJ whole genome shotgun (WGS) entry which is preliminary data.</text>
</comment>
<dbReference type="EMBL" id="JANBPG010000666">
    <property type="protein sequence ID" value="KAJ1894640.1"/>
    <property type="molecule type" value="Genomic_DNA"/>
</dbReference>